<dbReference type="PANTHER" id="PTHR40045">
    <property type="entry name" value="YCGG FAMILY PROTEIN"/>
    <property type="match status" value="1"/>
</dbReference>
<gene>
    <name evidence="1" type="ORF">HOP52_07170</name>
</gene>
<reference evidence="1 2" key="1">
    <citation type="submission" date="2020-05" db="EMBL/GenBank/DDBJ databases">
        <title>Comparative genomic analysis of denitrifying bacteria from Halomonas genus.</title>
        <authorList>
            <person name="Wang L."/>
            <person name="Shao Z."/>
        </authorList>
    </citation>
    <scope>NUCLEOTIDE SEQUENCE [LARGE SCALE GENOMIC DNA]</scope>
    <source>
        <strain evidence="1 2">A4</strain>
    </source>
</reference>
<evidence type="ECO:0000313" key="1">
    <source>
        <dbReference type="EMBL" id="MCG6657543.1"/>
    </source>
</evidence>
<keyword evidence="2" id="KW-1185">Reference proteome</keyword>
<dbReference type="EMBL" id="JABFUC010000005">
    <property type="protein sequence ID" value="MCG6657543.1"/>
    <property type="molecule type" value="Genomic_DNA"/>
</dbReference>
<dbReference type="RefSeq" id="WP_238976686.1">
    <property type="nucleotide sequence ID" value="NZ_JABFUC010000005.1"/>
</dbReference>
<name>A0ABS9P6Z8_9GAMM</name>
<evidence type="ECO:0000313" key="2">
    <source>
        <dbReference type="Proteomes" id="UP000814385"/>
    </source>
</evidence>
<accession>A0ABS9P6Z8</accession>
<proteinExistence type="predicted"/>
<dbReference type="InterPro" id="IPR014988">
    <property type="entry name" value="Uncharacterised_YqcI/YcgG"/>
</dbReference>
<dbReference type="PANTHER" id="PTHR40045:SF1">
    <property type="entry name" value="YQCI_YCGG FAMILY PROTEIN"/>
    <property type="match status" value="1"/>
</dbReference>
<dbReference type="Proteomes" id="UP000814385">
    <property type="component" value="Unassembled WGS sequence"/>
</dbReference>
<sequence length="247" mass="28676">MSISQISRTELGIEDNHSVPEKFHTGTWQRDAFDSFKSTMTSEDHPFPCIFGVHGLKHNHLRYIFHEAIDIKKLAKQLRAYLKHSRSYGNNTSLVLFTNTDKRLELDHYFTAFWNTLKALAETDDQPWPRDIPVDISHKNWEFCFAGEPIFVVCNTPSHVLRYSRHSHHYMITFQPRWVFDNILGTPAQAKKAFSKVRSILQKYDVTPISPDLGVYGQEGVLESRQYFLDDVNKPKECPFKSLKGLS</sequence>
<comment type="caution">
    <text evidence="1">The sequence shown here is derived from an EMBL/GenBank/DDBJ whole genome shotgun (WGS) entry which is preliminary data.</text>
</comment>
<dbReference type="Pfam" id="PF08892">
    <property type="entry name" value="YqcI_YcgG"/>
    <property type="match status" value="1"/>
</dbReference>
<organism evidence="1 2">
    <name type="scientific">Billgrantia campisalis</name>
    <dbReference type="NCBI Taxonomy" id="74661"/>
    <lineage>
        <taxon>Bacteria</taxon>
        <taxon>Pseudomonadati</taxon>
        <taxon>Pseudomonadota</taxon>
        <taxon>Gammaproteobacteria</taxon>
        <taxon>Oceanospirillales</taxon>
        <taxon>Halomonadaceae</taxon>
        <taxon>Billgrantia</taxon>
    </lineage>
</organism>
<protein>
    <submittedName>
        <fullName evidence="1">YqcI/YcgG family protein</fullName>
    </submittedName>
</protein>